<evidence type="ECO:0000313" key="3">
    <source>
        <dbReference type="EMBL" id="CZT44712.1"/>
    </source>
</evidence>
<dbReference type="SUPFAM" id="SSF53474">
    <property type="entry name" value="alpha/beta-Hydrolases"/>
    <property type="match status" value="1"/>
</dbReference>
<accession>A0A1E1M6I7</accession>
<dbReference type="PANTHER" id="PTHR48070:SF1">
    <property type="entry name" value="SERINE HYDROLASE FSH DOMAIN-CONTAINING PROTEIN"/>
    <property type="match status" value="1"/>
</dbReference>
<dbReference type="InterPro" id="IPR029058">
    <property type="entry name" value="AB_hydrolase_fold"/>
</dbReference>
<dbReference type="Pfam" id="PF03959">
    <property type="entry name" value="FSH1"/>
    <property type="match status" value="1"/>
</dbReference>
<dbReference type="GO" id="GO:0005737">
    <property type="term" value="C:cytoplasm"/>
    <property type="evidence" value="ECO:0007669"/>
    <property type="project" value="TreeGrafter"/>
</dbReference>
<gene>
    <name evidence="3" type="ORF">RSE6_04921</name>
</gene>
<dbReference type="AlphaFoldDB" id="A0A1E1M6I7"/>
<dbReference type="GO" id="GO:0044550">
    <property type="term" value="P:secondary metabolite biosynthetic process"/>
    <property type="evidence" value="ECO:0007669"/>
    <property type="project" value="TreeGrafter"/>
</dbReference>
<feature type="domain" description="Serine hydrolase" evidence="2">
    <location>
        <begin position="8"/>
        <end position="218"/>
    </location>
</feature>
<name>A0A1E1M6I7_RHYSE</name>
<dbReference type="GO" id="GO:0005634">
    <property type="term" value="C:nucleus"/>
    <property type="evidence" value="ECO:0007669"/>
    <property type="project" value="TreeGrafter"/>
</dbReference>
<keyword evidence="4" id="KW-1185">Reference proteome</keyword>
<reference evidence="4" key="1">
    <citation type="submission" date="2016-03" db="EMBL/GenBank/DDBJ databases">
        <authorList>
            <person name="Guldener U."/>
        </authorList>
    </citation>
    <scope>NUCLEOTIDE SEQUENCE [LARGE SCALE GENOMIC DNA]</scope>
</reference>
<dbReference type="EMBL" id="FJVC01000185">
    <property type="protein sequence ID" value="CZT44712.1"/>
    <property type="molecule type" value="Genomic_DNA"/>
</dbReference>
<dbReference type="InterPro" id="IPR050593">
    <property type="entry name" value="LovG"/>
</dbReference>
<protein>
    <recommendedName>
        <fullName evidence="2">Serine hydrolase domain-containing protein</fullName>
    </recommendedName>
</protein>
<evidence type="ECO:0000256" key="1">
    <source>
        <dbReference type="ARBA" id="ARBA00022801"/>
    </source>
</evidence>
<dbReference type="GO" id="GO:0016787">
    <property type="term" value="F:hydrolase activity"/>
    <property type="evidence" value="ECO:0007669"/>
    <property type="project" value="UniProtKB-KW"/>
</dbReference>
<evidence type="ECO:0000313" key="4">
    <source>
        <dbReference type="Proteomes" id="UP000177625"/>
    </source>
</evidence>
<dbReference type="InterPro" id="IPR005645">
    <property type="entry name" value="FSH-like_dom"/>
</dbReference>
<keyword evidence="1" id="KW-0378">Hydrolase</keyword>
<sequence>MSYPEVPRPRIACFHGGGSTASIFTEQSSQLISSLSPTFQFVFFDAPFECHAGPGILPAFAHEKYGPYRTWFASLERGDGRSVEGGGEGGVERVLRMLADEEGEGEWVGCMGFSQGTRVVGGLLLDQQRRREMRLPKAEGDIDFKFGILCMGGGAPMISDIMHSSLSEDHKITIPTLHLHGTKDTNFENGKKQLTGFYDQSAARVWDIAYHHAMPWYKADVLKFVELITSLNEDTKERL</sequence>
<proteinExistence type="predicted"/>
<organism evidence="3 4">
    <name type="scientific">Rhynchosporium secalis</name>
    <name type="common">Barley scald fungus</name>
    <dbReference type="NCBI Taxonomy" id="38038"/>
    <lineage>
        <taxon>Eukaryota</taxon>
        <taxon>Fungi</taxon>
        <taxon>Dikarya</taxon>
        <taxon>Ascomycota</taxon>
        <taxon>Pezizomycotina</taxon>
        <taxon>Leotiomycetes</taxon>
        <taxon>Helotiales</taxon>
        <taxon>Ploettnerulaceae</taxon>
        <taxon>Rhynchosporium</taxon>
    </lineage>
</organism>
<evidence type="ECO:0000259" key="2">
    <source>
        <dbReference type="Pfam" id="PF03959"/>
    </source>
</evidence>
<dbReference type="PANTHER" id="PTHR48070">
    <property type="entry name" value="ESTERASE OVCA2"/>
    <property type="match status" value="1"/>
</dbReference>
<dbReference type="Gene3D" id="3.40.50.1820">
    <property type="entry name" value="alpha/beta hydrolase"/>
    <property type="match status" value="1"/>
</dbReference>
<dbReference type="Proteomes" id="UP000177625">
    <property type="component" value="Unassembled WGS sequence"/>
</dbReference>